<keyword evidence="1" id="KW-0812">Transmembrane</keyword>
<comment type="caution">
    <text evidence="3">The sequence shown here is derived from an EMBL/GenBank/DDBJ whole genome shotgun (WGS) entry which is preliminary data.</text>
</comment>
<dbReference type="EMBL" id="JAATIP010000103">
    <property type="protein sequence ID" value="KAF4372898.1"/>
    <property type="molecule type" value="Genomic_DNA"/>
</dbReference>
<name>A0A7J6FQI8_CANSA</name>
<sequence>MQLIRFKNRELHLLLLQKFFGYPLLPDFFKHLIPDAILRWRRIIAMILDRMRSRHPIARMEIASYHLLLAIHSRLYCLGFIYSIPALFPLSPLHFFPYLLTTMNTLPDNHSIQLTEEEALIHDFDHVSIHPKPQAHSFCLFSTSIPFEEQPTLSNAVNSDIQELPPPQTSPPPTIVSVTQNNPISSTINCPLPSRPLMTPTVITSSSKGKDPMYPEPPRKSYFYHQETVLYPSQLSSGLFCSVVVCCLPTRDKLAFVKDKSYLFCDLVEETPMHISWECPFVRALLFSGPFPLVQKANSAVEVELLAIFWALQMGKEVGNSSIAIFFDAQMVVRALKERSFPPYWEVRRSAKKVLNFDVCNFLYIPRVDNRGAVNVAKKARSKGHFDGVFDKEGPPVVIPNYLLNLHKELSPVICFIFWRILIVSHLFQRLDHCVMCWIEEEGYRKPLSFRIDHHSVLDTLRTGILVASNAESKVRIRAWWIVIEPDEACLVFEEVVEPFHQLDRELFNLSTIFFTCLPEVTPQFHGKP</sequence>
<feature type="transmembrane region" description="Helical" evidence="1">
    <location>
        <begin position="75"/>
        <end position="100"/>
    </location>
</feature>
<feature type="domain" description="RNase H type-1" evidence="2">
    <location>
        <begin position="294"/>
        <end position="380"/>
    </location>
</feature>
<accession>A0A7J6FQI8</accession>
<keyword evidence="1" id="KW-1133">Transmembrane helix</keyword>
<dbReference type="SUPFAM" id="SSF53098">
    <property type="entry name" value="Ribonuclease H-like"/>
    <property type="match status" value="1"/>
</dbReference>
<dbReference type="Proteomes" id="UP000525078">
    <property type="component" value="Unassembled WGS sequence"/>
</dbReference>
<dbReference type="Gene3D" id="3.30.420.10">
    <property type="entry name" value="Ribonuclease H-like superfamily/Ribonuclease H"/>
    <property type="match status" value="1"/>
</dbReference>
<evidence type="ECO:0000259" key="2">
    <source>
        <dbReference type="Pfam" id="PF13456"/>
    </source>
</evidence>
<evidence type="ECO:0000313" key="3">
    <source>
        <dbReference type="EMBL" id="KAF4372898.1"/>
    </source>
</evidence>
<proteinExistence type="predicted"/>
<evidence type="ECO:0000313" key="4">
    <source>
        <dbReference type="Proteomes" id="UP000525078"/>
    </source>
</evidence>
<protein>
    <recommendedName>
        <fullName evidence="2">RNase H type-1 domain-containing protein</fullName>
    </recommendedName>
</protein>
<keyword evidence="1" id="KW-0472">Membrane</keyword>
<dbReference type="AlphaFoldDB" id="A0A7J6FQI8"/>
<organism evidence="3 4">
    <name type="scientific">Cannabis sativa</name>
    <name type="common">Hemp</name>
    <name type="synonym">Marijuana</name>
    <dbReference type="NCBI Taxonomy" id="3483"/>
    <lineage>
        <taxon>Eukaryota</taxon>
        <taxon>Viridiplantae</taxon>
        <taxon>Streptophyta</taxon>
        <taxon>Embryophyta</taxon>
        <taxon>Tracheophyta</taxon>
        <taxon>Spermatophyta</taxon>
        <taxon>Magnoliopsida</taxon>
        <taxon>eudicotyledons</taxon>
        <taxon>Gunneridae</taxon>
        <taxon>Pentapetalae</taxon>
        <taxon>rosids</taxon>
        <taxon>fabids</taxon>
        <taxon>Rosales</taxon>
        <taxon>Cannabaceae</taxon>
        <taxon>Cannabis</taxon>
    </lineage>
</organism>
<dbReference type="GO" id="GO:0003676">
    <property type="term" value="F:nucleic acid binding"/>
    <property type="evidence" value="ECO:0007669"/>
    <property type="project" value="InterPro"/>
</dbReference>
<dbReference type="InterPro" id="IPR012337">
    <property type="entry name" value="RNaseH-like_sf"/>
</dbReference>
<dbReference type="InterPro" id="IPR002156">
    <property type="entry name" value="RNaseH_domain"/>
</dbReference>
<dbReference type="InterPro" id="IPR036397">
    <property type="entry name" value="RNaseH_sf"/>
</dbReference>
<reference evidence="3 4" key="1">
    <citation type="journal article" date="2020" name="bioRxiv">
        <title>Sequence and annotation of 42 cannabis genomes reveals extensive copy number variation in cannabinoid synthesis and pathogen resistance genes.</title>
        <authorList>
            <person name="Mckernan K.J."/>
            <person name="Helbert Y."/>
            <person name="Kane L.T."/>
            <person name="Ebling H."/>
            <person name="Zhang L."/>
            <person name="Liu B."/>
            <person name="Eaton Z."/>
            <person name="Mclaughlin S."/>
            <person name="Kingan S."/>
            <person name="Baybayan P."/>
            <person name="Concepcion G."/>
            <person name="Jordan M."/>
            <person name="Riva A."/>
            <person name="Barbazuk W."/>
            <person name="Harkins T."/>
        </authorList>
    </citation>
    <scope>NUCLEOTIDE SEQUENCE [LARGE SCALE GENOMIC DNA]</scope>
    <source>
        <strain evidence="4">cv. Jamaican Lion 4</strain>
        <tissue evidence="3">Leaf</tissue>
    </source>
</reference>
<evidence type="ECO:0000256" key="1">
    <source>
        <dbReference type="SAM" id="Phobius"/>
    </source>
</evidence>
<dbReference type="Pfam" id="PF13456">
    <property type="entry name" value="RVT_3"/>
    <property type="match status" value="1"/>
</dbReference>
<gene>
    <name evidence="3" type="ORF">F8388_004108</name>
</gene>
<dbReference type="GO" id="GO:0004523">
    <property type="term" value="F:RNA-DNA hybrid ribonuclease activity"/>
    <property type="evidence" value="ECO:0007669"/>
    <property type="project" value="InterPro"/>
</dbReference>